<dbReference type="Gene3D" id="3.30.70.1440">
    <property type="entry name" value="Multidrug efflux transporter AcrB pore domain"/>
    <property type="match status" value="1"/>
</dbReference>
<keyword evidence="1" id="KW-0472">Membrane</keyword>
<dbReference type="Gene3D" id="3.30.2090.10">
    <property type="entry name" value="Multidrug efflux transporter AcrB TolC docking domain, DN and DC subdomains"/>
    <property type="match status" value="2"/>
</dbReference>
<dbReference type="SUPFAM" id="SSF82693">
    <property type="entry name" value="Multidrug efflux transporter AcrB pore domain, PN1, PN2, PC1 and PC2 subdomains"/>
    <property type="match status" value="2"/>
</dbReference>
<organism evidence="2 3">
    <name type="scientific">Sediminitomix flava</name>
    <dbReference type="NCBI Taxonomy" id="379075"/>
    <lineage>
        <taxon>Bacteria</taxon>
        <taxon>Pseudomonadati</taxon>
        <taxon>Bacteroidota</taxon>
        <taxon>Cytophagia</taxon>
        <taxon>Cytophagales</taxon>
        <taxon>Flammeovirgaceae</taxon>
        <taxon>Sediminitomix</taxon>
    </lineage>
</organism>
<dbReference type="Gene3D" id="1.20.1640.10">
    <property type="entry name" value="Multidrug efflux transporter AcrB transmembrane domain"/>
    <property type="match status" value="2"/>
</dbReference>
<dbReference type="OrthoDB" id="9798415at2"/>
<evidence type="ECO:0000256" key="1">
    <source>
        <dbReference type="SAM" id="Phobius"/>
    </source>
</evidence>
<protein>
    <submittedName>
        <fullName evidence="2">HAE1 family hydrophobic/amphiphilic exporter-1</fullName>
    </submittedName>
</protein>
<keyword evidence="3" id="KW-1185">Reference proteome</keyword>
<sequence>MEKLTRFSVNYPVSVLMIVLGIVLLGYISFSKLGVDLFPDMNNPKIYVELKSGERPPEEIEKQFVDQIETLCLRQSDVVEVGSVCRTGKAIVTVSYTWEKDMDEAFLDLQKALSAFSLQEGVDELNISQFSPNESPIMLVGLTHESVKDINELRKVAENYIRNELIRLEGIADVQLVGKEVDQLLIETKQYLLDAHGVTIDDISNKISAFNRSVSGGSIEEMGLKYTVKGINLFKAVDDFESIVVTHKVDEVTNLKTPVYLKDLAKVSFSKADPENIARLNGEQCIGLAVYKEPRFNTVKAQESLTKSFDKMKNALPGYQFEVIQNQGIFINQAINEVKDSAVGGILLAILILYVFLRRIGVTVIISVAIPVSVIATFNLMYFNGLTLNIMTLGGLALGAGMLVDNAIVVMENIFRHLEKGASVKDAAIKGTAEMGGAITASTLTTIVVFLPIVYLQGASGELFKDQAWTVAFSLLSSLFVAILVIPMLVSRFFTDKTIKVAEEETTESQSLNAYGRFLKSIMAYKWGIIGLAVLLIFGAYQLLPFIGSEYFPKTSGKSFTLEMNLSDNTSLKQTSKTVQKIEKLIDGLYGEQVKTVYSQAGPSTTEDDATIAKMEGENTAYVTVILTDSATISLDNAMRSLEKTLNQMEEVEMRFVQQDAAIQNILGSEESPISIDVVGKDLDEIVEITQKVKAILVQVENVFNVETSVEGGSPELEVTVDRLQAGLYNLSVDGITTQVKDQLDGHEVGSFEHEGEMKDIQIKLPEMSLKDLENIKLSIGTQDIRLAEVTKMDFKTSPKAILRNNQNRIGRVSAQIQGDVPLDQMVTKVKTELDKMELPNGIKLVYGGEEAKREEAMAGLTFALILSIVLVYMVMASQFESLVHPFTILLSIPLAAVGSVFAFFIFGKAFSLMAFIGLIMLAGISVNDAIVLVDTINQQKKKGADLRVGIILASQQRLRPILMTSLTTILALLPMIFGFGDGAELRQPMALAVIGGLITSTLLTLVVIPCYYEVIEKAYQKVMNLIS</sequence>
<dbReference type="GO" id="GO:0005886">
    <property type="term" value="C:plasma membrane"/>
    <property type="evidence" value="ECO:0007669"/>
    <property type="project" value="TreeGrafter"/>
</dbReference>
<dbReference type="GO" id="GO:0042910">
    <property type="term" value="F:xenobiotic transmembrane transporter activity"/>
    <property type="evidence" value="ECO:0007669"/>
    <property type="project" value="TreeGrafter"/>
</dbReference>
<dbReference type="SUPFAM" id="SSF82866">
    <property type="entry name" value="Multidrug efflux transporter AcrB transmembrane domain"/>
    <property type="match status" value="2"/>
</dbReference>
<dbReference type="AlphaFoldDB" id="A0A315ZAW8"/>
<dbReference type="EMBL" id="QGDO01000003">
    <property type="protein sequence ID" value="PWJ41968.1"/>
    <property type="molecule type" value="Genomic_DNA"/>
</dbReference>
<feature type="transmembrane region" description="Helical" evidence="1">
    <location>
        <begin position="990"/>
        <end position="1013"/>
    </location>
</feature>
<name>A0A315ZAW8_SEDFL</name>
<accession>A0A315ZAW8</accession>
<feature type="transmembrane region" description="Helical" evidence="1">
    <location>
        <begin position="524"/>
        <end position="544"/>
    </location>
</feature>
<feature type="transmembrane region" description="Helical" evidence="1">
    <location>
        <begin position="364"/>
        <end position="384"/>
    </location>
</feature>
<proteinExistence type="predicted"/>
<feature type="transmembrane region" description="Helical" evidence="1">
    <location>
        <begin position="959"/>
        <end position="978"/>
    </location>
</feature>
<evidence type="ECO:0000313" key="2">
    <source>
        <dbReference type="EMBL" id="PWJ41968.1"/>
    </source>
</evidence>
<dbReference type="PANTHER" id="PTHR32063">
    <property type="match status" value="1"/>
</dbReference>
<dbReference type="Pfam" id="PF00873">
    <property type="entry name" value="ACR_tran"/>
    <property type="match status" value="1"/>
</dbReference>
<dbReference type="PRINTS" id="PR00702">
    <property type="entry name" value="ACRIFLAVINRP"/>
</dbReference>
<gene>
    <name evidence="2" type="ORF">BC781_103218</name>
</gene>
<comment type="caution">
    <text evidence="2">The sequence shown here is derived from an EMBL/GenBank/DDBJ whole genome shotgun (WGS) entry which is preliminary data.</text>
</comment>
<dbReference type="RefSeq" id="WP_109618485.1">
    <property type="nucleotide sequence ID" value="NZ_QGDO01000003.1"/>
</dbReference>
<feature type="transmembrane region" description="Helical" evidence="1">
    <location>
        <begin position="436"/>
        <end position="456"/>
    </location>
</feature>
<dbReference type="PANTHER" id="PTHR32063:SF0">
    <property type="entry name" value="SWARMING MOTILITY PROTEIN SWRC"/>
    <property type="match status" value="1"/>
</dbReference>
<reference evidence="2 3" key="1">
    <citation type="submission" date="2018-03" db="EMBL/GenBank/DDBJ databases">
        <title>Genomic Encyclopedia of Archaeal and Bacterial Type Strains, Phase II (KMG-II): from individual species to whole genera.</title>
        <authorList>
            <person name="Goeker M."/>
        </authorList>
    </citation>
    <scope>NUCLEOTIDE SEQUENCE [LARGE SCALE GENOMIC DNA]</scope>
    <source>
        <strain evidence="2 3">DSM 28229</strain>
    </source>
</reference>
<dbReference type="Gene3D" id="3.30.70.1430">
    <property type="entry name" value="Multidrug efflux transporter AcrB pore domain"/>
    <property type="match status" value="2"/>
</dbReference>
<feature type="transmembrane region" description="Helical" evidence="1">
    <location>
        <begin position="913"/>
        <end position="938"/>
    </location>
</feature>
<dbReference type="SUPFAM" id="SSF82714">
    <property type="entry name" value="Multidrug efflux transporter AcrB TolC docking domain, DN and DC subdomains"/>
    <property type="match status" value="2"/>
</dbReference>
<feature type="transmembrane region" description="Helical" evidence="1">
    <location>
        <begin position="887"/>
        <end position="907"/>
    </location>
</feature>
<dbReference type="Gene3D" id="3.30.70.1320">
    <property type="entry name" value="Multidrug efflux transporter AcrB pore domain like"/>
    <property type="match status" value="1"/>
</dbReference>
<keyword evidence="1" id="KW-0812">Transmembrane</keyword>
<feature type="transmembrane region" description="Helical" evidence="1">
    <location>
        <begin position="12"/>
        <end position="30"/>
    </location>
</feature>
<evidence type="ECO:0000313" key="3">
    <source>
        <dbReference type="Proteomes" id="UP000245535"/>
    </source>
</evidence>
<dbReference type="InterPro" id="IPR001036">
    <property type="entry name" value="Acrflvin-R"/>
</dbReference>
<feature type="transmembrane region" description="Helical" evidence="1">
    <location>
        <begin position="390"/>
        <end position="415"/>
    </location>
</feature>
<feature type="transmembrane region" description="Helical" evidence="1">
    <location>
        <begin position="857"/>
        <end position="875"/>
    </location>
</feature>
<keyword evidence="1" id="KW-1133">Transmembrane helix</keyword>
<feature type="transmembrane region" description="Helical" evidence="1">
    <location>
        <begin position="341"/>
        <end position="357"/>
    </location>
</feature>
<dbReference type="InterPro" id="IPR027463">
    <property type="entry name" value="AcrB_DN_DC_subdom"/>
</dbReference>
<dbReference type="Proteomes" id="UP000245535">
    <property type="component" value="Unassembled WGS sequence"/>
</dbReference>
<feature type="transmembrane region" description="Helical" evidence="1">
    <location>
        <begin position="468"/>
        <end position="490"/>
    </location>
</feature>